<evidence type="ECO:0000256" key="1">
    <source>
        <dbReference type="ARBA" id="ARBA00004978"/>
    </source>
</evidence>
<dbReference type="SUPFAM" id="SSF55729">
    <property type="entry name" value="Acyl-CoA N-acyltransferases (Nat)"/>
    <property type="match status" value="1"/>
</dbReference>
<dbReference type="CDD" id="cd04301">
    <property type="entry name" value="NAT_SF"/>
    <property type="match status" value="1"/>
</dbReference>
<dbReference type="UniPathway" id="UPA00067">
    <property type="reaction ID" value="UER00122"/>
</dbReference>
<dbReference type="NCBIfam" id="TIGR02406">
    <property type="entry name" value="ectoine_EctA"/>
    <property type="match status" value="1"/>
</dbReference>
<comment type="similarity">
    <text evidence="2 8">Belongs to the acetyltransferase family. EctA subfamily.</text>
</comment>
<evidence type="ECO:0000256" key="5">
    <source>
        <dbReference type="ARBA" id="ARBA00022679"/>
    </source>
</evidence>
<dbReference type="InterPro" id="IPR012772">
    <property type="entry name" value="Ectoine_EctA"/>
</dbReference>
<dbReference type="InterPro" id="IPR000182">
    <property type="entry name" value="GNAT_dom"/>
</dbReference>
<evidence type="ECO:0000256" key="3">
    <source>
        <dbReference type="ARBA" id="ARBA00012355"/>
    </source>
</evidence>
<evidence type="ECO:0000256" key="6">
    <source>
        <dbReference type="ARBA" id="ARBA00023315"/>
    </source>
</evidence>
<evidence type="ECO:0000256" key="2">
    <source>
        <dbReference type="ARBA" id="ARBA00010712"/>
    </source>
</evidence>
<comment type="caution">
    <text evidence="10">The sequence shown here is derived from an EMBL/GenBank/DDBJ whole genome shotgun (WGS) entry which is preliminary data.</text>
</comment>
<comment type="catalytic activity">
    <reaction evidence="7 8">
        <text>L-2,4-diaminobutanoate + acetyl-CoA = (2S)-4-acetamido-2-aminobutanoate + CoA + H(+)</text>
        <dbReference type="Rhea" id="RHEA:16901"/>
        <dbReference type="ChEBI" id="CHEBI:15378"/>
        <dbReference type="ChEBI" id="CHEBI:57287"/>
        <dbReference type="ChEBI" id="CHEBI:57288"/>
        <dbReference type="ChEBI" id="CHEBI:58761"/>
        <dbReference type="ChEBI" id="CHEBI:58929"/>
        <dbReference type="EC" id="2.3.1.178"/>
    </reaction>
</comment>
<dbReference type="Gene3D" id="3.40.630.30">
    <property type="match status" value="1"/>
</dbReference>
<dbReference type="Proteomes" id="UP000545386">
    <property type="component" value="Unassembled WGS sequence"/>
</dbReference>
<proteinExistence type="inferred from homology"/>
<dbReference type="EMBL" id="JACJUU010000007">
    <property type="protein sequence ID" value="MBC2770327.1"/>
    <property type="molecule type" value="Genomic_DNA"/>
</dbReference>
<accession>A0A842HPT0</accession>
<comment type="pathway">
    <text evidence="1 8">Amine and polyamine biosynthesis; ectoine biosynthesis; L-ectoine from L-aspartate 4-semialdehyde: step 2/3.</text>
</comment>
<evidence type="ECO:0000313" key="10">
    <source>
        <dbReference type="EMBL" id="MBC2770327.1"/>
    </source>
</evidence>
<organism evidence="10 11">
    <name type="scientific">Pusillimonas minor</name>
    <dbReference type="NCBI Taxonomy" id="2697024"/>
    <lineage>
        <taxon>Bacteria</taxon>
        <taxon>Pseudomonadati</taxon>
        <taxon>Pseudomonadota</taxon>
        <taxon>Betaproteobacteria</taxon>
        <taxon>Burkholderiales</taxon>
        <taxon>Alcaligenaceae</taxon>
        <taxon>Pusillimonas</taxon>
    </lineage>
</organism>
<keyword evidence="5 8" id="KW-0808">Transferase</keyword>
<dbReference type="Pfam" id="PF00583">
    <property type="entry name" value="Acetyltransf_1"/>
    <property type="match status" value="1"/>
</dbReference>
<dbReference type="GO" id="GO:0019491">
    <property type="term" value="P:ectoine biosynthetic process"/>
    <property type="evidence" value="ECO:0007669"/>
    <property type="project" value="UniProtKB-UniPathway"/>
</dbReference>
<sequence length="185" mass="19941">MKPAMTTDDSSIAIAANTDAKVMPALRRPQLDDAKAIHGLIRACPPLDVNSLYVYLLLAHHHPDTCVVAQAPGGELQGFVSAYVPPATPDVLFVWQVAVHESARGLGLGGAMLRSLFERPSLSGVRFIETTVGPDNAASRGMFSSLARRLKTQINESALFETHHFGEQAHEEERLLRLGPLALPG</sequence>
<keyword evidence="11" id="KW-1185">Reference proteome</keyword>
<keyword evidence="6 8" id="KW-0012">Acyltransferase</keyword>
<evidence type="ECO:0000256" key="4">
    <source>
        <dbReference type="ARBA" id="ARBA00017935"/>
    </source>
</evidence>
<evidence type="ECO:0000256" key="7">
    <source>
        <dbReference type="ARBA" id="ARBA00048924"/>
    </source>
</evidence>
<evidence type="ECO:0000259" key="9">
    <source>
        <dbReference type="PROSITE" id="PS51186"/>
    </source>
</evidence>
<comment type="function">
    <text evidence="8">Catalyzes the acetylation of L-2,4-diaminobutyrate (DABA) to gamma-N-acetyl-alpha,gamma-diaminobutyric acid (ADABA) with acetyl coenzyme A.</text>
</comment>
<dbReference type="InterPro" id="IPR016181">
    <property type="entry name" value="Acyl_CoA_acyltransferase"/>
</dbReference>
<dbReference type="EC" id="2.3.1.178" evidence="3 8"/>
<feature type="domain" description="N-acetyltransferase" evidence="9">
    <location>
        <begin position="24"/>
        <end position="185"/>
    </location>
</feature>
<protein>
    <recommendedName>
        <fullName evidence="4 8">L-2,4-diaminobutyric acid acetyltransferase</fullName>
        <shortName evidence="8">DABA acetyltransferase</shortName>
        <ecNumber evidence="3 8">2.3.1.178</ecNumber>
    </recommendedName>
</protein>
<name>A0A842HPT0_9BURK</name>
<dbReference type="GO" id="GO:0033816">
    <property type="term" value="F:diaminobutyrate acetyltransferase activity"/>
    <property type="evidence" value="ECO:0007669"/>
    <property type="project" value="UniProtKB-EC"/>
</dbReference>
<dbReference type="AlphaFoldDB" id="A0A842HPT0"/>
<evidence type="ECO:0000313" key="11">
    <source>
        <dbReference type="Proteomes" id="UP000545386"/>
    </source>
</evidence>
<reference evidence="10 11" key="1">
    <citation type="submission" date="2020-08" db="EMBL/GenBank/DDBJ databases">
        <title>Paraeoetvoesia sp. YC-7-48 draft genome sequence.</title>
        <authorList>
            <person name="Yao L."/>
        </authorList>
    </citation>
    <scope>NUCLEOTIDE SEQUENCE [LARGE SCALE GENOMIC DNA]</scope>
    <source>
        <strain evidence="11">YC-7-48</strain>
    </source>
</reference>
<evidence type="ECO:0000256" key="8">
    <source>
        <dbReference type="RuleBase" id="RU365045"/>
    </source>
</evidence>
<gene>
    <name evidence="8 10" type="primary">ectA</name>
    <name evidence="10" type="ORF">GTU67_10440</name>
</gene>
<dbReference type="PROSITE" id="PS51186">
    <property type="entry name" value="GNAT"/>
    <property type="match status" value="1"/>
</dbReference>